<feature type="compositionally biased region" description="Low complexity" evidence="1">
    <location>
        <begin position="477"/>
        <end position="496"/>
    </location>
</feature>
<feature type="compositionally biased region" description="Polar residues" evidence="1">
    <location>
        <begin position="436"/>
        <end position="458"/>
    </location>
</feature>
<dbReference type="EMBL" id="AWSO01000785">
    <property type="protein sequence ID" value="ESK87428.1"/>
    <property type="molecule type" value="Genomic_DNA"/>
</dbReference>
<organism evidence="2 3">
    <name type="scientific">Moniliophthora roreri (strain MCA 2997)</name>
    <name type="common">Cocoa frosty pod rot fungus</name>
    <name type="synonym">Crinipellis roreri</name>
    <dbReference type="NCBI Taxonomy" id="1381753"/>
    <lineage>
        <taxon>Eukaryota</taxon>
        <taxon>Fungi</taxon>
        <taxon>Dikarya</taxon>
        <taxon>Basidiomycota</taxon>
        <taxon>Agaricomycotina</taxon>
        <taxon>Agaricomycetes</taxon>
        <taxon>Agaricomycetidae</taxon>
        <taxon>Agaricales</taxon>
        <taxon>Marasmiineae</taxon>
        <taxon>Marasmiaceae</taxon>
        <taxon>Moniliophthora</taxon>
    </lineage>
</organism>
<evidence type="ECO:0000313" key="3">
    <source>
        <dbReference type="Proteomes" id="UP000017559"/>
    </source>
</evidence>
<name>V2WKP2_MONRO</name>
<feature type="compositionally biased region" description="Basic and acidic residues" evidence="1">
    <location>
        <begin position="381"/>
        <end position="392"/>
    </location>
</feature>
<accession>V2WKP2</accession>
<evidence type="ECO:0000256" key="1">
    <source>
        <dbReference type="SAM" id="MobiDB-lite"/>
    </source>
</evidence>
<protein>
    <submittedName>
        <fullName evidence="2">Uncharacterized protein</fullName>
    </submittedName>
</protein>
<feature type="region of interest" description="Disordered" evidence="1">
    <location>
        <begin position="26"/>
        <end position="53"/>
    </location>
</feature>
<keyword evidence="3" id="KW-1185">Reference proteome</keyword>
<gene>
    <name evidence="2" type="ORF">Moror_11648</name>
</gene>
<feature type="region of interest" description="Disordered" evidence="1">
    <location>
        <begin position="320"/>
        <end position="345"/>
    </location>
</feature>
<comment type="caution">
    <text evidence="2">The sequence shown here is derived from an EMBL/GenBank/DDBJ whole genome shotgun (WGS) entry which is preliminary data.</text>
</comment>
<feature type="region of interest" description="Disordered" evidence="1">
    <location>
        <begin position="381"/>
        <end position="517"/>
    </location>
</feature>
<feature type="compositionally biased region" description="Low complexity" evidence="1">
    <location>
        <begin position="459"/>
        <end position="470"/>
    </location>
</feature>
<dbReference type="Proteomes" id="UP000017559">
    <property type="component" value="Unassembled WGS sequence"/>
</dbReference>
<dbReference type="HOGENOM" id="CLU_497033_0_0_1"/>
<sequence length="548" mass="58968">MTNASTSARMLEMTGDTELSVLDRTKLTSTGGSGSTSPTVRVFGRGGQGSKTRWTKAHSVSVPITVNSSDSKLVHRRHAGPDQSNTIRVKGRGGAGSKFRPSVPTNSTIRRRDTFASGPGLSSPRLTAGLTPLSTETSRIDEAMMAPRSRMLSDIHIITPSSPTSTSTLSTSELDLSTKKTIRVGGGRGGAGSRLKVSPSSPTSTSTSQISEPMPLTAIKWVVKRKSKSKLKKLDVDSANLHPNLHPLPQVSETHAPNAVESAVTFSPALSVASPALSTESTLPKASVIDIVDDEAPISPISPIIPTSKRRKNKLQSLLLASPTPPPISKTTAQHHHSPSITSLSSTKALGRRILFCRLKRPATAPTPPLEMDNEWWIEDRYDEGPGERDDVSEIIFGERPSTPKPPKAKRKEEVEEEREGNISPLSPPAGEEARTPNTEVEQETPQQCSQKVDSSYASSIHSPTSSVVSATRFRSNDSASSNHSVRSSSQHSTPSDFTRDSSFDAPFTSVGREEQGEGIVVYQRENWVGQWNRSDIGQVLSALRALR</sequence>
<reference evidence="2 3" key="1">
    <citation type="journal article" date="2014" name="BMC Genomics">
        <title>Genome and secretome analysis of the hemibiotrophic fungal pathogen, Moniliophthora roreri, which causes frosty pod rot disease of cacao: mechanisms of the biotrophic and necrotrophic phases.</title>
        <authorList>
            <person name="Meinhardt L.W."/>
            <person name="Costa G.G.L."/>
            <person name="Thomazella D.P.T."/>
            <person name="Teixeira P.J.P.L."/>
            <person name="Carazzolle M.F."/>
            <person name="Schuster S.C."/>
            <person name="Carlson J.E."/>
            <person name="Guiltinan M.J."/>
            <person name="Mieczkowski P."/>
            <person name="Farmer A."/>
            <person name="Ramaraj T."/>
            <person name="Crozier J."/>
            <person name="Davis R.E."/>
            <person name="Shao J."/>
            <person name="Melnick R.L."/>
            <person name="Pereira G.A.G."/>
            <person name="Bailey B.A."/>
        </authorList>
    </citation>
    <scope>NUCLEOTIDE SEQUENCE [LARGE SCALE GENOMIC DNA]</scope>
    <source>
        <strain evidence="2 3">MCA 2997</strain>
    </source>
</reference>
<feature type="compositionally biased region" description="Low complexity" evidence="1">
    <location>
        <begin position="198"/>
        <end position="208"/>
    </location>
</feature>
<feature type="region of interest" description="Disordered" evidence="1">
    <location>
        <begin position="182"/>
        <end position="212"/>
    </location>
</feature>
<proteinExistence type="predicted"/>
<feature type="region of interest" description="Disordered" evidence="1">
    <location>
        <begin position="76"/>
        <end position="129"/>
    </location>
</feature>
<dbReference type="AlphaFoldDB" id="V2WKP2"/>
<evidence type="ECO:0000313" key="2">
    <source>
        <dbReference type="EMBL" id="ESK87428.1"/>
    </source>
</evidence>
<dbReference type="KEGG" id="mrr:Moror_11648"/>